<dbReference type="InterPro" id="IPR014001">
    <property type="entry name" value="Helicase_ATP-bd"/>
</dbReference>
<evidence type="ECO:0000256" key="2">
    <source>
        <dbReference type="ARBA" id="ARBA00009046"/>
    </source>
</evidence>
<comment type="similarity">
    <text evidence="2">In the central section; belongs to the CRISPR-associated helicase Cas3 family.</text>
</comment>
<dbReference type="InterPro" id="IPR006483">
    <property type="entry name" value="CRISPR-assoc_Cas3_HD"/>
</dbReference>
<dbReference type="SMART" id="SM00487">
    <property type="entry name" value="DEXDc"/>
    <property type="match status" value="1"/>
</dbReference>
<dbReference type="GO" id="GO:0046872">
    <property type="term" value="F:metal ion binding"/>
    <property type="evidence" value="ECO:0007669"/>
    <property type="project" value="UniProtKB-KW"/>
</dbReference>
<dbReference type="NCBIfam" id="TIGR01596">
    <property type="entry name" value="cas3_HD"/>
    <property type="match status" value="1"/>
</dbReference>
<evidence type="ECO:0000259" key="10">
    <source>
        <dbReference type="PROSITE" id="PS51192"/>
    </source>
</evidence>
<dbReference type="GO" id="GO:0004518">
    <property type="term" value="F:nuclease activity"/>
    <property type="evidence" value="ECO:0007669"/>
    <property type="project" value="UniProtKB-KW"/>
</dbReference>
<dbReference type="PROSITE" id="PS51192">
    <property type="entry name" value="HELICASE_ATP_BIND_1"/>
    <property type="match status" value="1"/>
</dbReference>
<dbReference type="PANTHER" id="PTHR47963:SF9">
    <property type="entry name" value="CRISPR-ASSOCIATED ENDONUCLEASE_HELICASE CAS3"/>
    <property type="match status" value="1"/>
</dbReference>
<evidence type="ECO:0000256" key="8">
    <source>
        <dbReference type="ARBA" id="ARBA00022840"/>
    </source>
</evidence>
<keyword evidence="7" id="KW-0347">Helicase</keyword>
<dbReference type="InterPro" id="IPR054712">
    <property type="entry name" value="Cas3-like_dom"/>
</dbReference>
<dbReference type="InterPro" id="IPR006474">
    <property type="entry name" value="Helicase_Cas3_CRISPR-ass_core"/>
</dbReference>
<dbReference type="Gene3D" id="3.40.50.300">
    <property type="entry name" value="P-loop containing nucleotide triphosphate hydrolases"/>
    <property type="match status" value="2"/>
</dbReference>
<dbReference type="PANTHER" id="PTHR47963">
    <property type="entry name" value="DEAD-BOX ATP-DEPENDENT RNA HELICASE 47, MITOCHONDRIAL"/>
    <property type="match status" value="1"/>
</dbReference>
<dbReference type="NCBIfam" id="TIGR01587">
    <property type="entry name" value="cas3_core"/>
    <property type="match status" value="1"/>
</dbReference>
<dbReference type="GO" id="GO:0016787">
    <property type="term" value="F:hydrolase activity"/>
    <property type="evidence" value="ECO:0007669"/>
    <property type="project" value="UniProtKB-KW"/>
</dbReference>
<reference evidence="12" key="1">
    <citation type="journal article" date="2021" name="PeerJ">
        <title>Extensive microbial diversity within the chicken gut microbiome revealed by metagenomics and culture.</title>
        <authorList>
            <person name="Gilroy R."/>
            <person name="Ravi A."/>
            <person name="Getino M."/>
            <person name="Pursley I."/>
            <person name="Horton D.L."/>
            <person name="Alikhan N.F."/>
            <person name="Baker D."/>
            <person name="Gharbi K."/>
            <person name="Hall N."/>
            <person name="Watson M."/>
            <person name="Adriaenssens E.M."/>
            <person name="Foster-Nyarko E."/>
            <person name="Jarju S."/>
            <person name="Secka A."/>
            <person name="Antonio M."/>
            <person name="Oren A."/>
            <person name="Chaudhuri R.R."/>
            <person name="La Ragione R."/>
            <person name="Hildebrand F."/>
            <person name="Pallen M.J."/>
        </authorList>
    </citation>
    <scope>NUCLEOTIDE SEQUENCE</scope>
    <source>
        <strain evidence="12">ChiBcolR8-3208</strain>
    </source>
</reference>
<gene>
    <name evidence="12" type="primary">cas3</name>
    <name evidence="12" type="ORF">H9942_04390</name>
</gene>
<evidence type="ECO:0000256" key="3">
    <source>
        <dbReference type="ARBA" id="ARBA00022722"/>
    </source>
</evidence>
<keyword evidence="8" id="KW-0067">ATP-binding</keyword>
<feature type="domain" description="HD Cas3-type" evidence="11">
    <location>
        <begin position="17"/>
        <end position="211"/>
    </location>
</feature>
<comment type="caution">
    <text evidence="12">The sequence shown here is derived from an EMBL/GenBank/DDBJ whole genome shotgun (WGS) entry which is preliminary data.</text>
</comment>
<feature type="domain" description="Helicase ATP-binding" evidence="10">
    <location>
        <begin position="281"/>
        <end position="486"/>
    </location>
</feature>
<dbReference type="Gene3D" id="1.10.3210.30">
    <property type="match status" value="1"/>
</dbReference>
<dbReference type="CDD" id="cd17930">
    <property type="entry name" value="DEXHc_cas3"/>
    <property type="match status" value="1"/>
</dbReference>
<evidence type="ECO:0000256" key="6">
    <source>
        <dbReference type="ARBA" id="ARBA00022801"/>
    </source>
</evidence>
<accession>A0A9D2LY56</accession>
<evidence type="ECO:0000256" key="9">
    <source>
        <dbReference type="ARBA" id="ARBA00023118"/>
    </source>
</evidence>
<keyword evidence="4" id="KW-0479">Metal-binding</keyword>
<keyword evidence="6" id="KW-0378">Hydrolase</keyword>
<dbReference type="InterPro" id="IPR050547">
    <property type="entry name" value="DEAD_box_RNA_helicases"/>
</dbReference>
<reference evidence="12" key="2">
    <citation type="submission" date="2021-04" db="EMBL/GenBank/DDBJ databases">
        <authorList>
            <person name="Gilroy R."/>
        </authorList>
    </citation>
    <scope>NUCLEOTIDE SEQUENCE</scope>
    <source>
        <strain evidence="12">ChiBcolR8-3208</strain>
    </source>
</reference>
<dbReference type="Pfam" id="PF22590">
    <property type="entry name" value="Cas3-like_C_2"/>
    <property type="match status" value="1"/>
</dbReference>
<dbReference type="PROSITE" id="PS01090">
    <property type="entry name" value="TATD_2"/>
    <property type="match status" value="1"/>
</dbReference>
<dbReference type="Pfam" id="PF18019">
    <property type="entry name" value="Cas3_HD"/>
    <property type="match status" value="1"/>
</dbReference>
<evidence type="ECO:0000259" key="11">
    <source>
        <dbReference type="PROSITE" id="PS51643"/>
    </source>
</evidence>
<name>A0A9D2LY56_9FIRM</name>
<dbReference type="GO" id="GO:0003723">
    <property type="term" value="F:RNA binding"/>
    <property type="evidence" value="ECO:0007669"/>
    <property type="project" value="TreeGrafter"/>
</dbReference>
<evidence type="ECO:0000313" key="13">
    <source>
        <dbReference type="Proteomes" id="UP000824214"/>
    </source>
</evidence>
<dbReference type="Pfam" id="PF18395">
    <property type="entry name" value="Cas3_C"/>
    <property type="match status" value="1"/>
</dbReference>
<dbReference type="PROSITE" id="PS51643">
    <property type="entry name" value="HD_CAS3"/>
    <property type="match status" value="1"/>
</dbReference>
<dbReference type="InterPro" id="IPR038257">
    <property type="entry name" value="CRISPR-assoc_Cas3_HD_sf"/>
</dbReference>
<organism evidence="12 13">
    <name type="scientific">Candidatus Acutalibacter ornithocaccae</name>
    <dbReference type="NCBI Taxonomy" id="2838416"/>
    <lineage>
        <taxon>Bacteria</taxon>
        <taxon>Bacillati</taxon>
        <taxon>Bacillota</taxon>
        <taxon>Clostridia</taxon>
        <taxon>Eubacteriales</taxon>
        <taxon>Acutalibacteraceae</taxon>
        <taxon>Acutalibacter</taxon>
    </lineage>
</organism>
<evidence type="ECO:0000313" key="12">
    <source>
        <dbReference type="EMBL" id="HJB37291.1"/>
    </source>
</evidence>
<sequence>MNLHLNPYLAAKTDPQNANLWLPLWIHSRDTAEVMRRLAMHWLSDGARAALELEEATLSKTAYFLGAVHDIGKATVLFQSTITQRLPEARDRLARCCVLPDSFVYPRVTPHARASEAILLQLGCPKGIASIVGAHHGKPQENSGEYIDENIESYKNNYYGKGEKDLWFSLWKQMVEQHLRAAGFASLEDLPVLSIPQELLLTGMLIMADWIASNTSFFPLLSVEDLGSEALYPKRFVSGWKRIHLPDPWQTPSYIPMDKDSFQNRFGFSPNEVQQAVLDVAASMETPGLLILEAQMGVGKTEAALAAAETFAAKWGAGGLFFGLPTQATANGIFGRLTTWAQTQSEDTVHSIRLAHGMAELNEDYRELFPGRALVEKDIPEEGVYVHPWFQGHKQALLADFVIGTVDQLLLVALKQRHLMLRHLGVAGKVVVIDEVHACDAYMDTYLDRALSWLGRYHVPVILLSATLPAQRRGELVAAYLGAKTVERELFSNRGYPLLTWFSGTAVQQRVVALSTKQRQVALHTATEDALPHLLEDALAEGGCAGIIVNTVKKAQALARQLQERMKDFQVFLFHAQFLMPDRAERERILLERLGKRSTAAERDKLIVVGTQVLEQSLDIDFDFLVTELCPMDLLLQRIGREHRHPSHDPQRPPRLREARCIVLTAEDGFDEGSKAVYGEWLLWRTQRLLPSVVRLPEDISTLVQNTYGWGEQDVLSGPEESKHAWELYQLEEKSKQERAGQFTILPPRKRKTLSRPEVLDDWMKDVGAHSETQARAAVRDGDPSIEVLVMMRYRDGSVRFLPWQEGGASVPTDRPPSQEESRAIARQRLRLPGYFSRRWTIDGVIAELEEQNRRFLAQWQQAPMLNGELALLLDETFSANLAGTKIVYDKERGLTYGKEEDCEEDRV</sequence>
<dbReference type="AlphaFoldDB" id="A0A9D2LY56"/>
<dbReference type="InterPro" id="IPR018228">
    <property type="entry name" value="DNase_TatD-rel_CS"/>
</dbReference>
<keyword evidence="9" id="KW-0051">Antiviral defense</keyword>
<dbReference type="EMBL" id="DWXZ01000087">
    <property type="protein sequence ID" value="HJB37291.1"/>
    <property type="molecule type" value="Genomic_DNA"/>
</dbReference>
<dbReference type="InterPro" id="IPR027417">
    <property type="entry name" value="P-loop_NTPase"/>
</dbReference>
<proteinExistence type="inferred from homology"/>
<dbReference type="GO" id="GO:0051607">
    <property type="term" value="P:defense response to virus"/>
    <property type="evidence" value="ECO:0007669"/>
    <property type="project" value="UniProtKB-KW"/>
</dbReference>
<evidence type="ECO:0000256" key="7">
    <source>
        <dbReference type="ARBA" id="ARBA00022806"/>
    </source>
</evidence>
<dbReference type="CDD" id="cd09641">
    <property type="entry name" value="Cas3''_I"/>
    <property type="match status" value="1"/>
</dbReference>
<dbReference type="GO" id="GO:0005524">
    <property type="term" value="F:ATP binding"/>
    <property type="evidence" value="ECO:0007669"/>
    <property type="project" value="UniProtKB-KW"/>
</dbReference>
<keyword evidence="3" id="KW-0540">Nuclease</keyword>
<evidence type="ECO:0000256" key="5">
    <source>
        <dbReference type="ARBA" id="ARBA00022741"/>
    </source>
</evidence>
<evidence type="ECO:0000256" key="1">
    <source>
        <dbReference type="ARBA" id="ARBA00006847"/>
    </source>
</evidence>
<protein>
    <submittedName>
        <fullName evidence="12">CRISPR-associated helicase Cas3</fullName>
    </submittedName>
</protein>
<comment type="similarity">
    <text evidence="1">In the N-terminal section; belongs to the CRISPR-associated nuclease Cas3-HD family.</text>
</comment>
<evidence type="ECO:0000256" key="4">
    <source>
        <dbReference type="ARBA" id="ARBA00022723"/>
    </source>
</evidence>
<keyword evidence="5" id="KW-0547">Nucleotide-binding</keyword>
<dbReference type="Proteomes" id="UP000824214">
    <property type="component" value="Unassembled WGS sequence"/>
</dbReference>
<dbReference type="GO" id="GO:0003724">
    <property type="term" value="F:RNA helicase activity"/>
    <property type="evidence" value="ECO:0007669"/>
    <property type="project" value="TreeGrafter"/>
</dbReference>
<dbReference type="SUPFAM" id="SSF52540">
    <property type="entry name" value="P-loop containing nucleoside triphosphate hydrolases"/>
    <property type="match status" value="1"/>
</dbReference>
<dbReference type="InterPro" id="IPR041372">
    <property type="entry name" value="Cas3_C"/>
</dbReference>